<reference evidence="2 3" key="1">
    <citation type="journal article" date="2020" name="Nature">
        <title>Six reference-quality genomes reveal evolution of bat adaptations.</title>
        <authorList>
            <person name="Jebb D."/>
            <person name="Huang Z."/>
            <person name="Pippel M."/>
            <person name="Hughes G.M."/>
            <person name="Lavrichenko K."/>
            <person name="Devanna P."/>
            <person name="Winkler S."/>
            <person name="Jermiin L.S."/>
            <person name="Skirmuntt E.C."/>
            <person name="Katzourakis A."/>
            <person name="Burkitt-Gray L."/>
            <person name="Ray D.A."/>
            <person name="Sullivan K.A.M."/>
            <person name="Roscito J.G."/>
            <person name="Kirilenko B.M."/>
            <person name="Davalos L.M."/>
            <person name="Corthals A.P."/>
            <person name="Power M.L."/>
            <person name="Jones G."/>
            <person name="Ransome R.D."/>
            <person name="Dechmann D.K.N."/>
            <person name="Locatelli A.G."/>
            <person name="Puechmaille S.J."/>
            <person name="Fedrigo O."/>
            <person name="Jarvis E.D."/>
            <person name="Hiller M."/>
            <person name="Vernes S.C."/>
            <person name="Myers E.W."/>
            <person name="Teeling E.C."/>
        </authorList>
    </citation>
    <scope>NUCLEOTIDE SEQUENCE [LARGE SCALE GENOMIC DNA]</scope>
    <source>
        <strain evidence="2">MMolMol1</strain>
        <tissue evidence="2">Muscle</tissue>
    </source>
</reference>
<evidence type="ECO:0000313" key="3">
    <source>
        <dbReference type="Proteomes" id="UP000550707"/>
    </source>
</evidence>
<dbReference type="Proteomes" id="UP000550707">
    <property type="component" value="Unassembled WGS sequence"/>
</dbReference>
<dbReference type="EMBL" id="JACASF010000022">
    <property type="protein sequence ID" value="KAF6403676.1"/>
    <property type="molecule type" value="Genomic_DNA"/>
</dbReference>
<dbReference type="InParanoid" id="A0A7J8BYK0"/>
<evidence type="ECO:0000313" key="2">
    <source>
        <dbReference type="EMBL" id="KAF6403676.1"/>
    </source>
</evidence>
<comment type="caution">
    <text evidence="2">The sequence shown here is derived from an EMBL/GenBank/DDBJ whole genome shotgun (WGS) entry which is preliminary data.</text>
</comment>
<gene>
    <name evidence="2" type="ORF">HJG59_010074</name>
</gene>
<keyword evidence="3" id="KW-1185">Reference proteome</keyword>
<sequence>MRTVDGSPPPPAGCTPCSAPCLEPSPLFALSSPPGSPRGPKLPLCFPIAPGWPRAPGALLPILPSQPLWNLPLRLHNDQQSKHQPQMQQRLFFLEGKGTKRRRKRIQNGRKDMNIADQQIATSPGRARGRSCLESAATAAPRKMSSVPIETGPEMSQAALLKRFLPWPCPRPRAPPHAPRAGDGAQDPTVSPKWAGAGGGRPSRENSEVSQARHAGF</sequence>
<feature type="region of interest" description="Disordered" evidence="1">
    <location>
        <begin position="124"/>
        <end position="149"/>
    </location>
</feature>
<dbReference type="AlphaFoldDB" id="A0A7J8BYK0"/>
<accession>A0A7J8BYK0</accession>
<proteinExistence type="predicted"/>
<feature type="compositionally biased region" description="Pro residues" evidence="1">
    <location>
        <begin position="167"/>
        <end position="178"/>
    </location>
</feature>
<protein>
    <submittedName>
        <fullName evidence="2">Uncharacterized protein</fullName>
    </submittedName>
</protein>
<name>A0A7J8BYK0_MOLMO</name>
<feature type="region of interest" description="Disordered" evidence="1">
    <location>
        <begin position="166"/>
        <end position="217"/>
    </location>
</feature>
<organism evidence="2 3">
    <name type="scientific">Molossus molossus</name>
    <name type="common">Pallas' mastiff bat</name>
    <name type="synonym">Vespertilio molossus</name>
    <dbReference type="NCBI Taxonomy" id="27622"/>
    <lineage>
        <taxon>Eukaryota</taxon>
        <taxon>Metazoa</taxon>
        <taxon>Chordata</taxon>
        <taxon>Craniata</taxon>
        <taxon>Vertebrata</taxon>
        <taxon>Euteleostomi</taxon>
        <taxon>Mammalia</taxon>
        <taxon>Eutheria</taxon>
        <taxon>Laurasiatheria</taxon>
        <taxon>Chiroptera</taxon>
        <taxon>Yangochiroptera</taxon>
        <taxon>Molossidae</taxon>
        <taxon>Molossus</taxon>
    </lineage>
</organism>
<evidence type="ECO:0000256" key="1">
    <source>
        <dbReference type="SAM" id="MobiDB-lite"/>
    </source>
</evidence>